<evidence type="ECO:0000313" key="5">
    <source>
        <dbReference type="EMBL" id="HBH2621363.1"/>
    </source>
</evidence>
<dbReference type="RefSeq" id="WP_003427921.1">
    <property type="nucleotide sequence ID" value="NZ_AP025558.1"/>
</dbReference>
<protein>
    <submittedName>
        <fullName evidence="5">S8 family serine peptidase</fullName>
    </submittedName>
</protein>
<reference evidence="5" key="2">
    <citation type="submission" date="2021-06" db="EMBL/GenBank/DDBJ databases">
        <authorList>
            <consortium name="NCBI Pathogen Detection Project"/>
        </authorList>
    </citation>
    <scope>NUCLEOTIDE SEQUENCE</scope>
    <source>
        <strain evidence="5">Clostridioides</strain>
    </source>
</reference>
<organism evidence="5 6">
    <name type="scientific">Clostridioides difficile</name>
    <name type="common">Peptoclostridium difficile</name>
    <dbReference type="NCBI Taxonomy" id="1496"/>
    <lineage>
        <taxon>Bacteria</taxon>
        <taxon>Bacillati</taxon>
        <taxon>Bacillota</taxon>
        <taxon>Clostridia</taxon>
        <taxon>Peptostreptococcales</taxon>
        <taxon>Peptostreptococcaceae</taxon>
        <taxon>Clostridioides</taxon>
    </lineage>
</organism>
<keyword evidence="2" id="KW-0378">Hydrolase</keyword>
<dbReference type="InterPro" id="IPR036736">
    <property type="entry name" value="ACP-like_sf"/>
</dbReference>
<dbReference type="Gene3D" id="1.10.1200.10">
    <property type="entry name" value="ACP-like"/>
    <property type="match status" value="1"/>
</dbReference>
<dbReference type="EMBL" id="DAEQIJ010000018">
    <property type="protein sequence ID" value="HBH2621363.1"/>
    <property type="molecule type" value="Genomic_DNA"/>
</dbReference>
<dbReference type="InterPro" id="IPR023827">
    <property type="entry name" value="Peptidase_S8_Asp-AS"/>
</dbReference>
<sequence length="347" mass="40017">MEKIKVAVVDTGIDVNDDSIKKYIKFNKNIQLEEVVEYKDLDDTHGHGTLCSKTILSVCRNTDRIEIYPIKIFNQGGCTSGERLLEALERNLDSDIDLINISASTLNDKYKRELKYICEELCKKGKIIISSHHKRAKDCDSFPTVFNSVIGVTGSNDIYNDNDYIYEKGKKIQIIANTKECFVEFRNEVTHFGKSSRASAVITGTICNIFNKYGKIMFDELEKIFEKESLDKNINTVKSKFRNKQNNFDLCITKNQKLDISRRIVNMINKKFAVHKIDLDFLDKYSIFNNFTDLGNHNAFKFLTEINKEFEIEISYKGLFLYELENLNDLVNLVCKHLNKASVNNSI</sequence>
<gene>
    <name evidence="5" type="ORF">KRQ00_003149</name>
</gene>
<proteinExistence type="inferred from homology"/>
<dbReference type="GO" id="GO:0004252">
    <property type="term" value="F:serine-type endopeptidase activity"/>
    <property type="evidence" value="ECO:0007669"/>
    <property type="project" value="InterPro"/>
</dbReference>
<dbReference type="PROSITE" id="PS00136">
    <property type="entry name" value="SUBTILASE_ASP"/>
    <property type="match status" value="1"/>
</dbReference>
<feature type="domain" description="Peptidase S8/S53" evidence="4">
    <location>
        <begin position="3"/>
        <end position="221"/>
    </location>
</feature>
<dbReference type="GO" id="GO:0006508">
    <property type="term" value="P:proteolysis"/>
    <property type="evidence" value="ECO:0007669"/>
    <property type="project" value="InterPro"/>
</dbReference>
<dbReference type="Pfam" id="PF00082">
    <property type="entry name" value="Peptidase_S8"/>
    <property type="match status" value="1"/>
</dbReference>
<reference evidence="5" key="1">
    <citation type="journal article" date="2018" name="Genome Biol.">
        <title>SKESA: strategic k-mer extension for scrupulous assemblies.</title>
        <authorList>
            <person name="Souvorov A."/>
            <person name="Agarwala R."/>
            <person name="Lipman D.J."/>
        </authorList>
    </citation>
    <scope>NUCLEOTIDE SEQUENCE</scope>
    <source>
        <strain evidence="5">Clostridioides</strain>
    </source>
</reference>
<evidence type="ECO:0000256" key="2">
    <source>
        <dbReference type="ARBA" id="ARBA00022801"/>
    </source>
</evidence>
<dbReference type="SUPFAM" id="SSF52743">
    <property type="entry name" value="Subtilisin-like"/>
    <property type="match status" value="1"/>
</dbReference>
<dbReference type="InterPro" id="IPR036852">
    <property type="entry name" value="Peptidase_S8/S53_dom_sf"/>
</dbReference>
<comment type="similarity">
    <text evidence="1 3">Belongs to the peptidase S8 family.</text>
</comment>
<evidence type="ECO:0000313" key="6">
    <source>
        <dbReference type="Proteomes" id="UP000879542"/>
    </source>
</evidence>
<dbReference type="PROSITE" id="PS51892">
    <property type="entry name" value="SUBTILASE"/>
    <property type="match status" value="1"/>
</dbReference>
<dbReference type="Gene3D" id="3.40.50.200">
    <property type="entry name" value="Peptidase S8/S53 domain"/>
    <property type="match status" value="1"/>
</dbReference>
<name>A0A9P3YTI3_CLODI</name>
<comment type="caution">
    <text evidence="5">The sequence shown here is derived from an EMBL/GenBank/DDBJ whole genome shotgun (WGS) entry which is preliminary data.</text>
</comment>
<evidence type="ECO:0000256" key="3">
    <source>
        <dbReference type="PROSITE-ProRule" id="PRU01240"/>
    </source>
</evidence>
<dbReference type="InterPro" id="IPR000209">
    <property type="entry name" value="Peptidase_S8/S53_dom"/>
</dbReference>
<accession>A0A9P3YTI3</accession>
<comment type="caution">
    <text evidence="3">Lacks conserved residue(s) required for the propagation of feature annotation.</text>
</comment>
<evidence type="ECO:0000256" key="1">
    <source>
        <dbReference type="ARBA" id="ARBA00011073"/>
    </source>
</evidence>
<evidence type="ECO:0000259" key="4">
    <source>
        <dbReference type="Pfam" id="PF00082"/>
    </source>
</evidence>
<dbReference type="AlphaFoldDB" id="A0A9P3YTI3"/>
<dbReference type="Proteomes" id="UP000879542">
    <property type="component" value="Unassembled WGS sequence"/>
</dbReference>